<keyword evidence="17" id="KW-1043">Host membrane</keyword>
<dbReference type="PANTHER" id="PTHR40389">
    <property type="entry name" value="ENDOGENOUS RETROVIRUS GROUP K MEMBER 24 GAG POLYPROTEIN-RELATED"/>
    <property type="match status" value="1"/>
</dbReference>
<keyword evidence="5 23" id="KW-0167">Capsid protein</keyword>
<evidence type="ECO:0000256" key="10">
    <source>
        <dbReference type="ARBA" id="ARBA00022707"/>
    </source>
</evidence>
<dbReference type="InterPro" id="IPR000071">
    <property type="entry name" value="Lentvrl_matrix_N"/>
</dbReference>
<dbReference type="Pfam" id="PF00607">
    <property type="entry name" value="Gag_p24"/>
    <property type="match status" value="1"/>
</dbReference>
<keyword evidence="14 22" id="KW-0863">Zinc-finger</keyword>
<evidence type="ECO:0000256" key="11">
    <source>
        <dbReference type="ARBA" id="ARBA00022723"/>
    </source>
</evidence>
<evidence type="ECO:0000256" key="17">
    <source>
        <dbReference type="ARBA" id="ARBA00022870"/>
    </source>
</evidence>
<keyword evidence="17" id="KW-0472">Membrane</keyword>
<evidence type="ECO:0000256" key="9">
    <source>
        <dbReference type="ARBA" id="ARBA00022637"/>
    </source>
</evidence>
<keyword evidence="11 23" id="KW-0479">Metal-binding</keyword>
<evidence type="ECO:0000256" key="13">
    <source>
        <dbReference type="ARBA" id="ARBA00022758"/>
    </source>
</evidence>
<evidence type="ECO:0000256" key="21">
    <source>
        <dbReference type="ARBA" id="ARBA00023288"/>
    </source>
</evidence>
<dbReference type="InterPro" id="IPR036875">
    <property type="entry name" value="Znf_CCHC_sf"/>
</dbReference>
<comment type="similarity">
    <text evidence="1">Belongs to the primate lentivirus group gag polyprotein family.</text>
</comment>
<evidence type="ECO:0000256" key="2">
    <source>
        <dbReference type="ARBA" id="ARBA00022462"/>
    </source>
</evidence>
<dbReference type="InterPro" id="IPR001878">
    <property type="entry name" value="Znf_CCHC"/>
</dbReference>
<evidence type="ECO:0000256" key="1">
    <source>
        <dbReference type="ARBA" id="ARBA00008364"/>
    </source>
</evidence>
<proteinExistence type="inferred from homology"/>
<dbReference type="SUPFAM" id="SSF47943">
    <property type="entry name" value="Retrovirus capsid protein, N-terminal core domain"/>
    <property type="match status" value="1"/>
</dbReference>
<dbReference type="SUPFAM" id="SSF47353">
    <property type="entry name" value="Retrovirus capsid dimerization domain-like"/>
    <property type="match status" value="1"/>
</dbReference>
<dbReference type="InterPro" id="IPR010999">
    <property type="entry name" value="Retrovr_matrix"/>
</dbReference>
<dbReference type="SUPFAM" id="SSF47836">
    <property type="entry name" value="Retroviral matrix proteins"/>
    <property type="match status" value="1"/>
</dbReference>
<comment type="PTM">
    <molecule>Gag-Pol polyprotein</molecule>
    <text evidence="23">Specific enzymatic cleavages by the viral protease yield mature proteins.</text>
</comment>
<keyword evidence="19 23" id="KW-0543">Viral nucleoprotein</keyword>
<dbReference type="InterPro" id="IPR008916">
    <property type="entry name" value="Retrov_capsid_C"/>
</dbReference>
<dbReference type="GO" id="GO:0055036">
    <property type="term" value="C:virion membrane"/>
    <property type="evidence" value="ECO:0007669"/>
    <property type="project" value="UniProtKB-SubCell"/>
</dbReference>
<organismHost>
    <name type="scientific">Cercopithecidae</name>
    <name type="common">Old World monkeys</name>
    <dbReference type="NCBI Taxonomy" id="9527"/>
</organismHost>
<dbReference type="GO" id="GO:0039702">
    <property type="term" value="P:viral budding via host ESCRT complex"/>
    <property type="evidence" value="ECO:0007669"/>
    <property type="project" value="UniProtKB-KW"/>
</dbReference>
<dbReference type="Gene3D" id="4.10.60.10">
    <property type="entry name" value="Zinc finger, CCHC-type"/>
    <property type="match status" value="1"/>
</dbReference>
<evidence type="ECO:0000313" key="27">
    <source>
        <dbReference type="Proteomes" id="UP000246327"/>
    </source>
</evidence>
<dbReference type="GO" id="GO:0042025">
    <property type="term" value="C:host cell nucleus"/>
    <property type="evidence" value="ECO:0007669"/>
    <property type="project" value="UniProtKB-SubCell"/>
</dbReference>
<feature type="domain" description="CCHC-type" evidence="25">
    <location>
        <begin position="406"/>
        <end position="421"/>
    </location>
</feature>
<evidence type="ECO:0000256" key="6">
    <source>
        <dbReference type="ARBA" id="ARBA00022562"/>
    </source>
</evidence>
<evidence type="ECO:0000256" key="12">
    <source>
        <dbReference type="ARBA" id="ARBA00022737"/>
    </source>
</evidence>
<evidence type="ECO:0000256" key="23">
    <source>
        <dbReference type="RuleBase" id="RU004487"/>
    </source>
</evidence>
<dbReference type="PRINTS" id="PR00234">
    <property type="entry name" value="HIV1MATRIX"/>
</dbReference>
<sequence length="513" mass="57200">MGSGNSVSLAPHICEGLQKVHLRKGSKKKYQKKHVIWLVKELEKLCLDSTLIATETGTKKLMEHLAPLVPDGSKEVKSLWGMMCVLACLHARIPCTNTQEAKEKVEVKDTKQKEKPSQNMPVLRTAQGPQWDPLSPRTIQTWVKHIEDRGFGAECVPFFSALTDRALAHDINTLLNNIGDHQAAMQIIKEIVNEEIQDWDRTHPQPAGPIAPGQMRQPTGSDIAGVTASVEDELAWLAQNPPIDVGAVYKRWVLRGLQKVVQIYVPVSILDIKQGPKEDFKTYVDRFYKVLRAEQGAPEVKQWMTDKLLIQNANPDCKAILKGLQQPTLEEMLTACQGVGGPGYKSKIMAQALQEALSSQAMVQQQPVKPKGPIRCFNCGQIGHMAKDCPKPKKPVPLRRGQGPTCWGCGEIGHVQRNCPKSRRQINFLGNGRGQMPSNNYPVQKVRSLNNFGPATIPSAPPMREDPNIQELEKYLLKGAQLKEQAQAKKEEKKRETGLPEWPSLKSLFETDQ</sequence>
<keyword evidence="12" id="KW-0677">Repeat</keyword>
<feature type="compositionally biased region" description="Basic and acidic residues" evidence="24">
    <location>
        <begin position="486"/>
        <end position="498"/>
    </location>
</feature>
<dbReference type="Pfam" id="PF00540">
    <property type="entry name" value="Gag_p17"/>
    <property type="match status" value="1"/>
</dbReference>
<keyword evidence="3" id="KW-1032">Host cell membrane</keyword>
<evidence type="ECO:0000256" key="16">
    <source>
        <dbReference type="ARBA" id="ARBA00022844"/>
    </source>
</evidence>
<feature type="domain" description="CCHC-type" evidence="25">
    <location>
        <begin position="375"/>
        <end position="391"/>
    </location>
</feature>
<keyword evidence="10" id="KW-0519">Myristate</keyword>
<keyword evidence="13" id="KW-0688">Ribosomal frameshifting</keyword>
<protein>
    <recommendedName>
        <fullName evidence="23">Gag polyprotein</fullName>
    </recommendedName>
    <component>
        <recommendedName>
            <fullName evidence="23">Matrix protein p17</fullName>
            <shortName evidence="23">MA</shortName>
        </recommendedName>
    </component>
</protein>
<keyword evidence="4" id="KW-0597">Phosphoprotein</keyword>
<dbReference type="Pfam" id="PF19317">
    <property type="entry name" value="Gag_p24_C"/>
    <property type="match status" value="1"/>
</dbReference>
<evidence type="ECO:0000256" key="24">
    <source>
        <dbReference type="SAM" id="MobiDB-lite"/>
    </source>
</evidence>
<dbReference type="Gene3D" id="1.20.5.760">
    <property type="entry name" value="Single helix bin"/>
    <property type="match status" value="1"/>
</dbReference>
<keyword evidence="16 23" id="KW-0946">Virion</keyword>
<dbReference type="GO" id="GO:0075523">
    <property type="term" value="P:viral translational frameshifting"/>
    <property type="evidence" value="ECO:0007669"/>
    <property type="project" value="UniProtKB-KW"/>
</dbReference>
<evidence type="ECO:0000259" key="25">
    <source>
        <dbReference type="PROSITE" id="PS50158"/>
    </source>
</evidence>
<evidence type="ECO:0000256" key="3">
    <source>
        <dbReference type="ARBA" id="ARBA00022511"/>
    </source>
</evidence>
<gene>
    <name evidence="26" type="primary">Gag</name>
</gene>
<keyword evidence="21" id="KW-0449">Lipoprotein</keyword>
<dbReference type="GO" id="GO:0019013">
    <property type="term" value="C:viral nucleocapsid"/>
    <property type="evidence" value="ECO:0007669"/>
    <property type="project" value="UniProtKB-KW"/>
</dbReference>
<dbReference type="GO" id="GO:0005198">
    <property type="term" value="F:structural molecule activity"/>
    <property type="evidence" value="ECO:0007669"/>
    <property type="project" value="InterPro"/>
</dbReference>
<evidence type="ECO:0000256" key="14">
    <source>
        <dbReference type="ARBA" id="ARBA00022771"/>
    </source>
</evidence>
<accession>B7FCA1</accession>
<dbReference type="GO" id="GO:0030430">
    <property type="term" value="C:host cell cytoplasm"/>
    <property type="evidence" value="ECO:0007669"/>
    <property type="project" value="UniProtKB-SubCell"/>
</dbReference>
<evidence type="ECO:0000256" key="20">
    <source>
        <dbReference type="ARBA" id="ARBA00023200"/>
    </source>
</evidence>
<dbReference type="SUPFAM" id="SSF57756">
    <property type="entry name" value="Retrovirus zinc finger-like domains"/>
    <property type="match status" value="1"/>
</dbReference>
<keyword evidence="2" id="KW-1187">Viral budding via the host ESCRT complexes</keyword>
<evidence type="ECO:0000256" key="7">
    <source>
        <dbReference type="ARBA" id="ARBA00022581"/>
    </source>
</evidence>
<dbReference type="Gene3D" id="1.10.150.90">
    <property type="entry name" value="Immunodeficiency lentiviruses, gag gene matrix protein p17"/>
    <property type="match status" value="1"/>
</dbReference>
<dbReference type="EMBL" id="AM713177">
    <property type="protein sequence ID" value="CAN86225.1"/>
    <property type="molecule type" value="Genomic_DNA"/>
</dbReference>
<keyword evidence="9" id="KW-1198">Viral budding</keyword>
<evidence type="ECO:0000313" key="26">
    <source>
        <dbReference type="EMBL" id="CAN86225.1"/>
    </source>
</evidence>
<dbReference type="InterPro" id="IPR008919">
    <property type="entry name" value="Retrov_capsid_N"/>
</dbReference>
<name>B7FCA1_SIV</name>
<evidence type="ECO:0000256" key="4">
    <source>
        <dbReference type="ARBA" id="ARBA00022553"/>
    </source>
</evidence>
<dbReference type="InterPro" id="IPR050195">
    <property type="entry name" value="Primate_lentivir_Gag_pol-like"/>
</dbReference>
<comment type="subcellular location">
    <molecule>Matrix protein p17</molecule>
    <subcellularLocation>
        <location evidence="23">Virion membrane</location>
        <topology evidence="23">Lipid-anchor</topology>
    </subcellularLocation>
    <subcellularLocation>
        <location evidence="23">Host nucleus</location>
    </subcellularLocation>
    <subcellularLocation>
        <location evidence="23">Host cytoplasm</location>
    </subcellularLocation>
</comment>
<keyword evidence="8" id="KW-1188">Viral release from host cell</keyword>
<comment type="subcellular location">
    <subcellularLocation>
        <location evidence="23">Virion</location>
    </subcellularLocation>
    <subcellularLocation>
        <location evidence="23">Host cytoplasm</location>
    </subcellularLocation>
    <subcellularLocation>
        <location evidence="23">Host nucleus</location>
    </subcellularLocation>
</comment>
<organismHost>
    <name type="scientific">Pan troglodytes</name>
    <name type="common">Chimpanzee</name>
    <dbReference type="NCBI Taxonomy" id="9598"/>
</organismHost>
<dbReference type="Pfam" id="PF00098">
    <property type="entry name" value="zf-CCHC"/>
    <property type="match status" value="2"/>
</dbReference>
<organism evidence="26 27">
    <name type="scientific">Simian immunodeficiency virus</name>
    <name type="common">SIV</name>
    <dbReference type="NCBI Taxonomy" id="11723"/>
    <lineage>
        <taxon>Viruses</taxon>
        <taxon>Riboviria</taxon>
        <taxon>Pararnavirae</taxon>
        <taxon>Artverviricota</taxon>
        <taxon>Revtraviricetes</taxon>
        <taxon>Ortervirales</taxon>
        <taxon>Retroviridae</taxon>
        <taxon>Orthoretrovirinae</taxon>
        <taxon>Lentivirus</taxon>
        <taxon>Lentivirus simimdef</taxon>
    </lineage>
</organism>
<dbReference type="PROSITE" id="PS50158">
    <property type="entry name" value="ZF_CCHC"/>
    <property type="match status" value="2"/>
</dbReference>
<dbReference type="SMART" id="SM00343">
    <property type="entry name" value="ZnF_C2HC"/>
    <property type="match status" value="2"/>
</dbReference>
<evidence type="ECO:0000256" key="22">
    <source>
        <dbReference type="PROSITE-ProRule" id="PRU00047"/>
    </source>
</evidence>
<keyword evidence="6 23" id="KW-1048">Host nucleus</keyword>
<feature type="region of interest" description="Disordered" evidence="24">
    <location>
        <begin position="108"/>
        <end position="131"/>
    </location>
</feature>
<keyword evidence="18 23" id="KW-0694">RNA-binding</keyword>
<dbReference type="InterPro" id="IPR045345">
    <property type="entry name" value="Gag_p24_C"/>
</dbReference>
<dbReference type="InterPro" id="IPR012344">
    <property type="entry name" value="Matrix_HIV/RSV_N"/>
</dbReference>
<keyword evidence="15 23" id="KW-0862">Zinc</keyword>
<dbReference type="Gene3D" id="1.10.375.10">
    <property type="entry name" value="Human Immunodeficiency Virus Type 1 Capsid Protein"/>
    <property type="match status" value="1"/>
</dbReference>
<dbReference type="GO" id="GO:0008270">
    <property type="term" value="F:zinc ion binding"/>
    <property type="evidence" value="ECO:0007669"/>
    <property type="project" value="UniProtKB-KW"/>
</dbReference>
<keyword evidence="7 23" id="KW-0945">Host-virus interaction</keyword>
<dbReference type="Gene3D" id="1.10.1200.30">
    <property type="match status" value="1"/>
</dbReference>
<keyword evidence="20 23" id="KW-1035">Host cytoplasm</keyword>
<dbReference type="Proteomes" id="UP000246327">
    <property type="component" value="Segment"/>
</dbReference>
<evidence type="ECO:0000256" key="15">
    <source>
        <dbReference type="ARBA" id="ARBA00022833"/>
    </source>
</evidence>
<evidence type="ECO:0000256" key="8">
    <source>
        <dbReference type="ARBA" id="ARBA00022612"/>
    </source>
</evidence>
<dbReference type="PANTHER" id="PTHR40389:SF4">
    <property type="match status" value="1"/>
</dbReference>
<reference evidence="26 27" key="1">
    <citation type="journal article" date="2009" name="J. Virol.">
        <title>Full-length genome characterization of a novel simian immunodeficiency virus lineage (SIVolc) from olive Colobus (Procolobus verus) and new SIVwrcPbb strains from Western Red Colobus (Piliocolobus badius badius) from the Tai Forest in Ivory Coast.</title>
        <authorList>
            <person name="Liegeois F."/>
            <person name="Lafay B."/>
            <person name="Formenty P."/>
            <person name="Locatelli S."/>
            <person name="Courgnaud V."/>
            <person name="Delaporte E."/>
            <person name="Peeters M."/>
        </authorList>
    </citation>
    <scope>NUCLEOTIDE SEQUENCE [LARGE SCALE GENOMIC DNA]</scope>
    <source>
        <strain evidence="26 27">SIVwrc</strain>
    </source>
</reference>
<evidence type="ECO:0000256" key="5">
    <source>
        <dbReference type="ARBA" id="ARBA00022561"/>
    </source>
</evidence>
<dbReference type="GO" id="GO:0003723">
    <property type="term" value="F:RNA binding"/>
    <property type="evidence" value="ECO:0007669"/>
    <property type="project" value="UniProtKB-KW"/>
</dbReference>
<evidence type="ECO:0000256" key="18">
    <source>
        <dbReference type="ARBA" id="ARBA00022884"/>
    </source>
</evidence>
<evidence type="ECO:0000256" key="19">
    <source>
        <dbReference type="ARBA" id="ARBA00023086"/>
    </source>
</evidence>
<feature type="region of interest" description="Disordered" evidence="24">
    <location>
        <begin position="484"/>
        <end position="513"/>
    </location>
</feature>